<accession>A0A9P5Y9P9</accession>
<gene>
    <name evidence="3" type="ORF">BDZ94DRAFT_1255770</name>
</gene>
<feature type="compositionally biased region" description="Basic residues" evidence="1">
    <location>
        <begin position="1"/>
        <end position="11"/>
    </location>
</feature>
<keyword evidence="4" id="KW-1185">Reference proteome</keyword>
<dbReference type="InterPro" id="IPR025451">
    <property type="entry name" value="DUF4211"/>
</dbReference>
<feature type="compositionally biased region" description="Acidic residues" evidence="1">
    <location>
        <begin position="184"/>
        <end position="193"/>
    </location>
</feature>
<comment type="caution">
    <text evidence="3">The sequence shown here is derived from an EMBL/GenBank/DDBJ whole genome shotgun (WGS) entry which is preliminary data.</text>
</comment>
<evidence type="ECO:0000259" key="2">
    <source>
        <dbReference type="Pfam" id="PF13926"/>
    </source>
</evidence>
<proteinExistence type="predicted"/>
<name>A0A9P5Y9P9_9AGAR</name>
<dbReference type="OrthoDB" id="21499at2759"/>
<organism evidence="3 4">
    <name type="scientific">Collybia nuda</name>
    <dbReference type="NCBI Taxonomy" id="64659"/>
    <lineage>
        <taxon>Eukaryota</taxon>
        <taxon>Fungi</taxon>
        <taxon>Dikarya</taxon>
        <taxon>Basidiomycota</taxon>
        <taxon>Agaricomycotina</taxon>
        <taxon>Agaricomycetes</taxon>
        <taxon>Agaricomycetidae</taxon>
        <taxon>Agaricales</taxon>
        <taxon>Tricholomatineae</taxon>
        <taxon>Clitocybaceae</taxon>
        <taxon>Collybia</taxon>
    </lineage>
</organism>
<protein>
    <recommendedName>
        <fullName evidence="2">DUF4211 domain-containing protein</fullName>
    </recommendedName>
</protein>
<feature type="compositionally biased region" description="Polar residues" evidence="1">
    <location>
        <begin position="28"/>
        <end position="60"/>
    </location>
</feature>
<reference evidence="3" key="1">
    <citation type="submission" date="2020-11" db="EMBL/GenBank/DDBJ databases">
        <authorList>
            <consortium name="DOE Joint Genome Institute"/>
            <person name="Ahrendt S."/>
            <person name="Riley R."/>
            <person name="Andreopoulos W."/>
            <person name="Labutti K."/>
            <person name="Pangilinan J."/>
            <person name="Ruiz-Duenas F.J."/>
            <person name="Barrasa J.M."/>
            <person name="Sanchez-Garcia M."/>
            <person name="Camarero S."/>
            <person name="Miyauchi S."/>
            <person name="Serrano A."/>
            <person name="Linde D."/>
            <person name="Babiker R."/>
            <person name="Drula E."/>
            <person name="Ayuso-Fernandez I."/>
            <person name="Pacheco R."/>
            <person name="Padilla G."/>
            <person name="Ferreira P."/>
            <person name="Barriuso J."/>
            <person name="Kellner H."/>
            <person name="Castanera R."/>
            <person name="Alfaro M."/>
            <person name="Ramirez L."/>
            <person name="Pisabarro A.G."/>
            <person name="Kuo A."/>
            <person name="Tritt A."/>
            <person name="Lipzen A."/>
            <person name="He G."/>
            <person name="Yan M."/>
            <person name="Ng V."/>
            <person name="Cullen D."/>
            <person name="Martin F."/>
            <person name="Rosso M.-N."/>
            <person name="Henrissat B."/>
            <person name="Hibbett D."/>
            <person name="Martinez A.T."/>
            <person name="Grigoriev I.V."/>
        </authorList>
    </citation>
    <scope>NUCLEOTIDE SEQUENCE</scope>
    <source>
        <strain evidence="3">CBS 247.69</strain>
    </source>
</reference>
<feature type="domain" description="DUF4211" evidence="2">
    <location>
        <begin position="227"/>
        <end position="361"/>
    </location>
</feature>
<dbReference type="PANTHER" id="PTHR14689">
    <property type="entry name" value="PHORBOL-ESTER_DAG-TYPE DOMAIN-CONTAINING PROTEIN"/>
    <property type="match status" value="1"/>
</dbReference>
<dbReference type="Pfam" id="PF13926">
    <property type="entry name" value="DUF4211"/>
    <property type="match status" value="1"/>
</dbReference>
<dbReference type="PANTHER" id="PTHR14689:SF0">
    <property type="entry name" value="COILED-COIL DOMAIN-CONTAINING PROTEIN 82"/>
    <property type="match status" value="1"/>
</dbReference>
<sequence>MPAKRKVRQRNLKQATLFDIVPSPSPPRATTSKATISTRTYLDNSNSDDAKRSTTASSASEEVLNHSVKRRRKTLRVCSDNSGEEEIRPIRPILRRLVAQRDLSDDEKPTVDKARSRTRRKGRILRQRNAWVISGEEDDDIADEVEQDRILKTRLRVRDKKTAFQKNLEKLKRRKQGKPIESSSSEDDDDGSDIQERGSDAPFQRSKPQSDYDSLFDENSEDGRSSDFIVEDGNAAPMALPAQFSMESRQDLSHQFKKIFQFFVHVAVRPAIERHEFMKQQIRDEEYFSVPLQVTRRKISGLRDSLVASSVWRPDFKNLLEKHPDFDLIPLNFATPSCDACHLSGRLSTLTGRLSGSPYDKFGFESIIESDPDSESDNESEPIAIDFHLGRFCGKRTQVFHDFSHWEYSLFNCIRQEVDELHTSDQSGGFVRIAYAGGKRPPKDLGDADGICDWLDERKIIDMEWQKITAMMESARHLEMARKRGDDD</sequence>
<evidence type="ECO:0000313" key="3">
    <source>
        <dbReference type="EMBL" id="KAF9464729.1"/>
    </source>
</evidence>
<dbReference type="Proteomes" id="UP000807353">
    <property type="component" value="Unassembled WGS sequence"/>
</dbReference>
<dbReference type="AlphaFoldDB" id="A0A9P5Y9P9"/>
<evidence type="ECO:0000313" key="4">
    <source>
        <dbReference type="Proteomes" id="UP000807353"/>
    </source>
</evidence>
<feature type="region of interest" description="Disordered" evidence="1">
    <location>
        <begin position="1"/>
        <end position="67"/>
    </location>
</feature>
<dbReference type="EMBL" id="MU150252">
    <property type="protein sequence ID" value="KAF9464729.1"/>
    <property type="molecule type" value="Genomic_DNA"/>
</dbReference>
<evidence type="ECO:0000256" key="1">
    <source>
        <dbReference type="SAM" id="MobiDB-lite"/>
    </source>
</evidence>
<dbReference type="GO" id="GO:0005634">
    <property type="term" value="C:nucleus"/>
    <property type="evidence" value="ECO:0007669"/>
    <property type="project" value="TreeGrafter"/>
</dbReference>
<feature type="region of interest" description="Disordered" evidence="1">
    <location>
        <begin position="168"/>
        <end position="229"/>
    </location>
</feature>